<dbReference type="Proteomes" id="UP000007110">
    <property type="component" value="Unassembled WGS sequence"/>
</dbReference>
<dbReference type="GO" id="GO:0005768">
    <property type="term" value="C:endosome"/>
    <property type="evidence" value="ECO:0000318"/>
    <property type="project" value="GO_Central"/>
</dbReference>
<dbReference type="FunFam" id="2.30.30.40:FF:000014">
    <property type="entry name" value="Kinase C and casein kinase substrate in neurons protein"/>
    <property type="match status" value="1"/>
</dbReference>
<comment type="function">
    <text evidence="10">Plays a role in endocytosis and regulates internalization of plasma membrane proteins. Overexpression impairs internalization of SLC2A1/GLUT1 and TRPV4 and increases the levels of SLC2A1/GLUT1 and TRPV4 at the cell membrane. Inhibits the TRPV4 calcium channel activity.</text>
</comment>
<reference evidence="18" key="1">
    <citation type="submission" date="2015-02" db="EMBL/GenBank/DDBJ databases">
        <title>Genome sequencing for Strongylocentrotus purpuratus.</title>
        <authorList>
            <person name="Murali S."/>
            <person name="Liu Y."/>
            <person name="Vee V."/>
            <person name="English A."/>
            <person name="Wang M."/>
            <person name="Skinner E."/>
            <person name="Han Y."/>
            <person name="Muzny D.M."/>
            <person name="Worley K.C."/>
            <person name="Gibbs R.A."/>
        </authorList>
    </citation>
    <scope>NUCLEOTIDE SEQUENCE</scope>
</reference>
<evidence type="ECO:0000259" key="15">
    <source>
        <dbReference type="PROSITE" id="PS50002"/>
    </source>
</evidence>
<dbReference type="Pfam" id="PF00018">
    <property type="entry name" value="SH3_1"/>
    <property type="match status" value="1"/>
</dbReference>
<evidence type="ECO:0000256" key="1">
    <source>
        <dbReference type="ARBA" id="ARBA00004184"/>
    </source>
</evidence>
<dbReference type="CDD" id="cd07655">
    <property type="entry name" value="F-BAR_PACSIN"/>
    <property type="match status" value="1"/>
</dbReference>
<keyword evidence="8 13" id="KW-0175">Coiled coil</keyword>
<dbReference type="Gene3D" id="2.30.30.40">
    <property type="entry name" value="SH3 Domains"/>
    <property type="match status" value="1"/>
</dbReference>
<evidence type="ECO:0000256" key="7">
    <source>
        <dbReference type="ARBA" id="ARBA00022553"/>
    </source>
</evidence>
<proteinExistence type="predicted"/>
<evidence type="ECO:0000256" key="13">
    <source>
        <dbReference type="PROSITE-ProRule" id="PRU01077"/>
    </source>
</evidence>
<sequence length="481" mass="54808">MSTYSQENGFDQSTRSFWEIGQFQRTVKRMENGHKLSNELILLIQERSDIEKKYAKSLKHWSKRWNELIEKGAEYGTTKSAWKAVLTEADRKAELHAEIDQKLNADIMTSIKNWQKESYHKKMMSGFKETFETDEGFKKAQKPWAKFYTKAQTAKKAYHSAVKAEKTATLQETSANGDSAISPDQVKKLHDKVEKCRQESMKTKDKYEKALDDITTYNPRYMEDMKGQFDRTQSFESHRLEFFKETLLSMQRVLDLSVNPSFAQVYVDFHNSLQNADADKDLKWWKNNNGTGMSMNWPVFEEYTDEMHAISSKKSKGNIGGSGGENVAIHTYRSTSEYSNQDYDQGLGDSSLGDETAYDSDARKPFKPTPAPRRNGSLTCTLYPEINSNSSSSSLPSNRSNQEASHTPFDDDDDEDDGGVGKKDGVEVRALYDYVGVEADELSFKSGVVFLKLEDEDEQGWCRGKVGDVEGLYPANYVEDL</sequence>
<dbReference type="Pfam" id="PF00611">
    <property type="entry name" value="FCH"/>
    <property type="match status" value="1"/>
</dbReference>
<evidence type="ECO:0000259" key="16">
    <source>
        <dbReference type="PROSITE" id="PS51741"/>
    </source>
</evidence>
<dbReference type="GO" id="GO:0007010">
    <property type="term" value="P:cytoskeleton organization"/>
    <property type="evidence" value="ECO:0000318"/>
    <property type="project" value="GO_Central"/>
</dbReference>
<dbReference type="InterPro" id="IPR036028">
    <property type="entry name" value="SH3-like_dom_sf"/>
</dbReference>
<feature type="domain" description="F-BAR" evidence="16">
    <location>
        <begin position="11"/>
        <end position="281"/>
    </location>
</feature>
<dbReference type="InterPro" id="IPR031160">
    <property type="entry name" value="F_BAR_dom"/>
</dbReference>
<feature type="compositionally biased region" description="Low complexity" evidence="14">
    <location>
        <begin position="387"/>
        <end position="401"/>
    </location>
</feature>
<organism evidence="17 18">
    <name type="scientific">Strongylocentrotus purpuratus</name>
    <name type="common">Purple sea urchin</name>
    <dbReference type="NCBI Taxonomy" id="7668"/>
    <lineage>
        <taxon>Eukaryota</taxon>
        <taxon>Metazoa</taxon>
        <taxon>Echinodermata</taxon>
        <taxon>Eleutherozoa</taxon>
        <taxon>Echinozoa</taxon>
        <taxon>Echinoidea</taxon>
        <taxon>Euechinoidea</taxon>
        <taxon>Echinacea</taxon>
        <taxon>Camarodonta</taxon>
        <taxon>Echinidea</taxon>
        <taxon>Strongylocentrotidae</taxon>
        <taxon>Strongylocentrotus</taxon>
    </lineage>
</organism>
<dbReference type="Gene3D" id="1.20.1270.60">
    <property type="entry name" value="Arfaptin homology (AH) domain/BAR domain"/>
    <property type="match status" value="1"/>
</dbReference>
<dbReference type="GO" id="GO:0005737">
    <property type="term" value="C:cytoplasm"/>
    <property type="evidence" value="ECO:0000318"/>
    <property type="project" value="GO_Central"/>
</dbReference>
<dbReference type="OMA" id="XDELTKI"/>
<dbReference type="FunFam" id="1.20.1270.60:FF:000009">
    <property type="entry name" value="Protein kinase C and casein kinase substrate in neurons 2"/>
    <property type="match status" value="1"/>
</dbReference>
<evidence type="ECO:0000256" key="5">
    <source>
        <dbReference type="ARBA" id="ARBA00022475"/>
    </source>
</evidence>
<dbReference type="InterPro" id="IPR001060">
    <property type="entry name" value="FCH_dom"/>
</dbReference>
<evidence type="ECO:0000256" key="9">
    <source>
        <dbReference type="ARBA" id="ARBA00023136"/>
    </source>
</evidence>
<evidence type="ECO:0000256" key="10">
    <source>
        <dbReference type="ARBA" id="ARBA00055545"/>
    </source>
</evidence>
<dbReference type="SUPFAM" id="SSF50044">
    <property type="entry name" value="SH3-domain"/>
    <property type="match status" value="1"/>
</dbReference>
<keyword evidence="18" id="KW-1185">Reference proteome</keyword>
<evidence type="ECO:0000256" key="8">
    <source>
        <dbReference type="ARBA" id="ARBA00023054"/>
    </source>
</evidence>
<evidence type="ECO:0000256" key="4">
    <source>
        <dbReference type="ARBA" id="ARBA00022443"/>
    </source>
</evidence>
<feature type="domain" description="SH3" evidence="15">
    <location>
        <begin position="423"/>
        <end position="481"/>
    </location>
</feature>
<evidence type="ECO:0000313" key="17">
    <source>
        <dbReference type="EnsemblMetazoa" id="XP_011673795"/>
    </source>
</evidence>
<evidence type="ECO:0000313" key="18">
    <source>
        <dbReference type="Proteomes" id="UP000007110"/>
    </source>
</evidence>
<protein>
    <submittedName>
        <fullName evidence="17">Uncharacterized protein</fullName>
    </submittedName>
</protein>
<dbReference type="FunCoup" id="A0A7M7LW56">
    <property type="interactions" value="1274"/>
</dbReference>
<dbReference type="PANTHER" id="PTHR23065">
    <property type="entry name" value="PROLINE-SERINE-THREONINE PHOSPHATASE INTERACTING PROTEIN 1"/>
    <property type="match status" value="1"/>
</dbReference>
<dbReference type="SUPFAM" id="SSF103657">
    <property type="entry name" value="BAR/IMD domain-like"/>
    <property type="match status" value="1"/>
</dbReference>
<dbReference type="GeneID" id="576050"/>
<evidence type="ECO:0000256" key="3">
    <source>
        <dbReference type="ARBA" id="ARBA00004496"/>
    </source>
</evidence>
<dbReference type="RefSeq" id="XP_011673795.1">
    <property type="nucleotide sequence ID" value="XM_011675493.2"/>
</dbReference>
<keyword evidence="4 12" id="KW-0728">SH3 domain</keyword>
<dbReference type="GO" id="GO:0097320">
    <property type="term" value="P:plasma membrane tubulation"/>
    <property type="evidence" value="ECO:0000318"/>
    <property type="project" value="GO_Central"/>
</dbReference>
<evidence type="ECO:0000256" key="11">
    <source>
        <dbReference type="ARBA" id="ARBA00064966"/>
    </source>
</evidence>
<keyword evidence="7" id="KW-0597">Phosphoprotein</keyword>
<dbReference type="SMART" id="SM00326">
    <property type="entry name" value="SH3"/>
    <property type="match status" value="1"/>
</dbReference>
<feature type="region of interest" description="Disordered" evidence="14">
    <location>
        <begin position="335"/>
        <end position="422"/>
    </location>
</feature>
<keyword evidence="6" id="KW-0963">Cytoplasm</keyword>
<comment type="subunit">
    <text evidence="11">Homodimer. May form heterooligomers with other PACSINs. Interacts (via SH3 domain) with DNM1, SYNJ1 and WASL. Interacts with TRPV4.</text>
</comment>
<dbReference type="InterPro" id="IPR027267">
    <property type="entry name" value="AH/BAR_dom_sf"/>
</dbReference>
<dbReference type="GO" id="GO:0005543">
    <property type="term" value="F:phospholipid binding"/>
    <property type="evidence" value="ECO:0000318"/>
    <property type="project" value="GO_Central"/>
</dbReference>
<dbReference type="OrthoDB" id="10255128at2759"/>
<evidence type="ECO:0000256" key="2">
    <source>
        <dbReference type="ARBA" id="ARBA00004236"/>
    </source>
</evidence>
<dbReference type="InterPro" id="IPR001452">
    <property type="entry name" value="SH3_domain"/>
</dbReference>
<dbReference type="SMART" id="SM00055">
    <property type="entry name" value="FCH"/>
    <property type="match status" value="1"/>
</dbReference>
<evidence type="ECO:0000256" key="14">
    <source>
        <dbReference type="SAM" id="MobiDB-lite"/>
    </source>
</evidence>
<evidence type="ECO:0000256" key="6">
    <source>
        <dbReference type="ARBA" id="ARBA00022490"/>
    </source>
</evidence>
<name>A0A7M7LW56_STRPU</name>
<dbReference type="PRINTS" id="PR00452">
    <property type="entry name" value="SH3DOMAIN"/>
</dbReference>
<keyword evidence="9" id="KW-0472">Membrane</keyword>
<dbReference type="PANTHER" id="PTHR23065:SF11">
    <property type="entry name" value="SYNDAPIN, ISOFORM C"/>
    <property type="match status" value="1"/>
</dbReference>
<dbReference type="InParanoid" id="A0A7M7LW56"/>
<dbReference type="GO" id="GO:0030100">
    <property type="term" value="P:regulation of endocytosis"/>
    <property type="evidence" value="ECO:0000318"/>
    <property type="project" value="GO_Central"/>
</dbReference>
<evidence type="ECO:0000256" key="12">
    <source>
        <dbReference type="PROSITE-ProRule" id="PRU00192"/>
    </source>
</evidence>
<comment type="subcellular location">
    <subcellularLocation>
        <location evidence="2">Cell membrane</location>
    </subcellularLocation>
    <subcellularLocation>
        <location evidence="3">Cytoplasm</location>
    </subcellularLocation>
    <subcellularLocation>
        <location evidence="1">Endomembrane system</location>
        <topology evidence="1">Peripheral membrane protein</topology>
    </subcellularLocation>
</comment>
<reference evidence="17" key="2">
    <citation type="submission" date="2021-01" db="UniProtKB">
        <authorList>
            <consortium name="EnsemblMetazoa"/>
        </authorList>
    </citation>
    <scope>IDENTIFICATION</scope>
</reference>
<dbReference type="GO" id="GO:0005886">
    <property type="term" value="C:plasma membrane"/>
    <property type="evidence" value="ECO:0000318"/>
    <property type="project" value="GO_Central"/>
</dbReference>
<dbReference type="PROSITE" id="PS51741">
    <property type="entry name" value="F_BAR"/>
    <property type="match status" value="1"/>
</dbReference>
<accession>A0A7M7LW56</accession>
<dbReference type="EnsemblMetazoa" id="XM_011675493">
    <property type="protein sequence ID" value="XP_011673795"/>
    <property type="gene ID" value="LOC576050"/>
</dbReference>
<dbReference type="PROSITE" id="PS50002">
    <property type="entry name" value="SH3"/>
    <property type="match status" value="1"/>
</dbReference>
<keyword evidence="5" id="KW-1003">Cell membrane</keyword>
<dbReference type="AlphaFoldDB" id="A0A7M7LW56"/>